<evidence type="ECO:0000259" key="2">
    <source>
        <dbReference type="Pfam" id="PF20568"/>
    </source>
</evidence>
<dbReference type="AlphaFoldDB" id="A0A5J6HU51"/>
<name>A0A5J6HU51_STRAD</name>
<evidence type="ECO:0000313" key="3">
    <source>
        <dbReference type="EMBL" id="QEV22692.1"/>
    </source>
</evidence>
<proteinExistence type="predicted"/>
<feature type="region of interest" description="Disordered" evidence="1">
    <location>
        <begin position="220"/>
        <end position="323"/>
    </location>
</feature>
<gene>
    <name evidence="3" type="ORF">CP975_32280</name>
</gene>
<sequence length="323" mass="33134">MSAAVVAAVILAVVLTRPEGSSESGGEVLLQPAGKSGPDPFTQSTAREGSTPPSPSELPSSSASANVTRGVDGAAPGLYGGTRKVGSCDVEKQVGALQKDPAKNKAFASVLDIEPSGVPRYLRSLTPVHLRLDTRVTNHGYRDGRATGYQAVLQTGTAVLVDDHGVPRVRCACGNPLLPPVAQKSTPRQTGDAWPGYRSSNVVVVAPATQVVNQFVVYDPDSGDWFTRDKGDTGTGDKKTKPPASRPPSRHPDTPSPDESTSTASTPPCDARSPGAPPASSCPPSSVLPPSSPATQPPSSVEEESPASEPAPPPSSPEVDGSP</sequence>
<feature type="compositionally biased region" description="Polar residues" evidence="1">
    <location>
        <begin position="257"/>
        <end position="266"/>
    </location>
</feature>
<dbReference type="Proteomes" id="UP000326553">
    <property type="component" value="Chromosome"/>
</dbReference>
<dbReference type="InterPro" id="IPR046704">
    <property type="entry name" value="DUF6777"/>
</dbReference>
<evidence type="ECO:0000313" key="4">
    <source>
        <dbReference type="Proteomes" id="UP000326553"/>
    </source>
</evidence>
<reference evidence="3 4" key="1">
    <citation type="submission" date="2017-09" db="EMBL/GenBank/DDBJ databases">
        <authorList>
            <person name="Lee N."/>
            <person name="Cho B.-K."/>
        </authorList>
    </citation>
    <scope>NUCLEOTIDE SEQUENCE [LARGE SCALE GENOMIC DNA]</scope>
    <source>
        <strain evidence="3 4">ATCC 12461</strain>
    </source>
</reference>
<dbReference type="OrthoDB" id="4655582at2"/>
<feature type="domain" description="DUF6777" evidence="2">
    <location>
        <begin position="70"/>
        <end position="231"/>
    </location>
</feature>
<dbReference type="EMBL" id="CP023695">
    <property type="protein sequence ID" value="QEV22692.1"/>
    <property type="molecule type" value="Genomic_DNA"/>
</dbReference>
<accession>A0A5J6HU51</accession>
<dbReference type="Pfam" id="PF20568">
    <property type="entry name" value="DUF6777"/>
    <property type="match status" value="1"/>
</dbReference>
<organism evidence="3 4">
    <name type="scientific">Streptomyces alboniger</name>
    <dbReference type="NCBI Taxonomy" id="132473"/>
    <lineage>
        <taxon>Bacteria</taxon>
        <taxon>Bacillati</taxon>
        <taxon>Actinomycetota</taxon>
        <taxon>Actinomycetes</taxon>
        <taxon>Kitasatosporales</taxon>
        <taxon>Streptomycetaceae</taxon>
        <taxon>Streptomyces</taxon>
        <taxon>Streptomyces aurantiacus group</taxon>
    </lineage>
</organism>
<feature type="region of interest" description="Disordered" evidence="1">
    <location>
        <begin position="19"/>
        <end position="69"/>
    </location>
</feature>
<evidence type="ECO:0000256" key="1">
    <source>
        <dbReference type="SAM" id="MobiDB-lite"/>
    </source>
</evidence>
<protein>
    <recommendedName>
        <fullName evidence="2">DUF6777 domain-containing protein</fullName>
    </recommendedName>
</protein>
<keyword evidence="4" id="KW-1185">Reference proteome</keyword>
<dbReference type="KEGG" id="salw:CP975_32280"/>
<feature type="compositionally biased region" description="Basic and acidic residues" evidence="1">
    <location>
        <begin position="226"/>
        <end position="240"/>
    </location>
</feature>
<feature type="compositionally biased region" description="Pro residues" evidence="1">
    <location>
        <begin position="275"/>
        <end position="296"/>
    </location>
</feature>